<protein>
    <submittedName>
        <fullName evidence="4">Uncharacterized protein</fullName>
    </submittedName>
</protein>
<keyword evidence="2" id="KW-0812">Transmembrane</keyword>
<dbReference type="Proteomes" id="UP000887013">
    <property type="component" value="Unassembled WGS sequence"/>
</dbReference>
<sequence>MIIFCMLIFSGSIISAYNQYLGINNKNEIMNEVSQNGSPNFAENVRHNFDNYRNAKITKRPVEIQILSHPSAPLTRIDISAENKRQSMRNFNQYGSKQRSYRKGILPTKQEKGQRENYRLTPIKTNKDNLLASIRSIRYVSSRKINSGSPQNRRTAFRTNFHPLNSVKDLVIARPLLKRHQNLQKREETYSNTKENITSAKSRSKKSSSDNSFIDGTLYAIELFFIFIPLATLSAIIITIINYCWRKRGKDIHSNPQFRDASEPMVRSAFLDLYKHGQRCLPNMSKSETEIWRSFIENNIDGDGDKISKRMKLERWMHQPCNCYPEVIQQKKKKISHQKRSFSKIVQSQADKQQDPSIEIKPPSESPRSNSPQNTPVVSPFASSNMLRESVDSQYSVPWSAGEGNLLNSLYTFDSHAKLPLESKEKKHRKKTKIKKSRDSELKDPMSKNVSEPFNIER</sequence>
<evidence type="ECO:0000313" key="5">
    <source>
        <dbReference type="Proteomes" id="UP000887013"/>
    </source>
</evidence>
<name>A0A8X6NQD8_NEPPI</name>
<keyword evidence="5" id="KW-1185">Reference proteome</keyword>
<feature type="region of interest" description="Disordered" evidence="1">
    <location>
        <begin position="335"/>
        <end position="380"/>
    </location>
</feature>
<feature type="transmembrane region" description="Helical" evidence="2">
    <location>
        <begin position="218"/>
        <end position="245"/>
    </location>
</feature>
<proteinExistence type="predicted"/>
<keyword evidence="3" id="KW-0732">Signal</keyword>
<dbReference type="EMBL" id="BMAW01012446">
    <property type="protein sequence ID" value="GFT28647.1"/>
    <property type="molecule type" value="Genomic_DNA"/>
</dbReference>
<reference evidence="4" key="1">
    <citation type="submission" date="2020-08" db="EMBL/GenBank/DDBJ databases">
        <title>Multicomponent nature underlies the extraordinary mechanical properties of spider dragline silk.</title>
        <authorList>
            <person name="Kono N."/>
            <person name="Nakamura H."/>
            <person name="Mori M."/>
            <person name="Yoshida Y."/>
            <person name="Ohtoshi R."/>
            <person name="Malay A.D."/>
            <person name="Moran D.A.P."/>
            <person name="Tomita M."/>
            <person name="Numata K."/>
            <person name="Arakawa K."/>
        </authorList>
    </citation>
    <scope>NUCLEOTIDE SEQUENCE</scope>
</reference>
<feature type="compositionally biased region" description="Low complexity" evidence="1">
    <location>
        <begin position="356"/>
        <end position="369"/>
    </location>
</feature>
<feature type="compositionally biased region" description="Basic and acidic residues" evidence="1">
    <location>
        <begin position="437"/>
        <end position="446"/>
    </location>
</feature>
<dbReference type="AlphaFoldDB" id="A0A8X6NQD8"/>
<feature type="signal peptide" evidence="3">
    <location>
        <begin position="1"/>
        <end position="16"/>
    </location>
</feature>
<comment type="caution">
    <text evidence="4">The sequence shown here is derived from an EMBL/GenBank/DDBJ whole genome shotgun (WGS) entry which is preliminary data.</text>
</comment>
<feature type="region of interest" description="Disordered" evidence="1">
    <location>
        <begin position="417"/>
        <end position="458"/>
    </location>
</feature>
<evidence type="ECO:0000256" key="2">
    <source>
        <dbReference type="SAM" id="Phobius"/>
    </source>
</evidence>
<evidence type="ECO:0000256" key="1">
    <source>
        <dbReference type="SAM" id="MobiDB-lite"/>
    </source>
</evidence>
<evidence type="ECO:0000313" key="4">
    <source>
        <dbReference type="EMBL" id="GFT28647.1"/>
    </source>
</evidence>
<keyword evidence="2" id="KW-0472">Membrane</keyword>
<evidence type="ECO:0000256" key="3">
    <source>
        <dbReference type="SAM" id="SignalP"/>
    </source>
</evidence>
<dbReference type="OrthoDB" id="6435548at2759"/>
<accession>A0A8X6NQD8</accession>
<keyword evidence="2" id="KW-1133">Transmembrane helix</keyword>
<feature type="region of interest" description="Disordered" evidence="1">
    <location>
        <begin position="183"/>
        <end position="210"/>
    </location>
</feature>
<feature type="compositionally biased region" description="Basic residues" evidence="1">
    <location>
        <begin position="426"/>
        <end position="436"/>
    </location>
</feature>
<feature type="compositionally biased region" description="Polar residues" evidence="1">
    <location>
        <begin position="370"/>
        <end position="380"/>
    </location>
</feature>
<organism evidence="4 5">
    <name type="scientific">Nephila pilipes</name>
    <name type="common">Giant wood spider</name>
    <name type="synonym">Nephila maculata</name>
    <dbReference type="NCBI Taxonomy" id="299642"/>
    <lineage>
        <taxon>Eukaryota</taxon>
        <taxon>Metazoa</taxon>
        <taxon>Ecdysozoa</taxon>
        <taxon>Arthropoda</taxon>
        <taxon>Chelicerata</taxon>
        <taxon>Arachnida</taxon>
        <taxon>Araneae</taxon>
        <taxon>Araneomorphae</taxon>
        <taxon>Entelegynae</taxon>
        <taxon>Araneoidea</taxon>
        <taxon>Nephilidae</taxon>
        <taxon>Nephila</taxon>
    </lineage>
</organism>
<gene>
    <name evidence="4" type="primary">AVEN_146783_1</name>
    <name evidence="4" type="ORF">NPIL_590241</name>
</gene>
<feature type="chain" id="PRO_5036496523" evidence="3">
    <location>
        <begin position="17"/>
        <end position="458"/>
    </location>
</feature>